<dbReference type="GeneID" id="103492918"/>
<evidence type="ECO:0000256" key="2">
    <source>
        <dbReference type="ARBA" id="ARBA00023015"/>
    </source>
</evidence>
<evidence type="ECO:0000256" key="4">
    <source>
        <dbReference type="SAM" id="MobiDB-lite"/>
    </source>
</evidence>
<reference evidence="6" key="1">
    <citation type="submission" date="2025-08" db="UniProtKB">
        <authorList>
            <consortium name="RefSeq"/>
        </authorList>
    </citation>
    <scope>IDENTIFICATION</scope>
    <source>
        <tissue evidence="6">Stem</tissue>
    </source>
</reference>
<feature type="region of interest" description="Disordered" evidence="4">
    <location>
        <begin position="298"/>
        <end position="323"/>
    </location>
</feature>
<organism evidence="5 6">
    <name type="scientific">Cucumis melo</name>
    <name type="common">Muskmelon</name>
    <dbReference type="NCBI Taxonomy" id="3656"/>
    <lineage>
        <taxon>Eukaryota</taxon>
        <taxon>Viridiplantae</taxon>
        <taxon>Streptophyta</taxon>
        <taxon>Embryophyta</taxon>
        <taxon>Tracheophyta</taxon>
        <taxon>Spermatophyta</taxon>
        <taxon>Magnoliopsida</taxon>
        <taxon>eudicotyledons</taxon>
        <taxon>Gunneridae</taxon>
        <taxon>Pentapetalae</taxon>
        <taxon>rosids</taxon>
        <taxon>fabids</taxon>
        <taxon>Cucurbitales</taxon>
        <taxon>Cucurbitaceae</taxon>
        <taxon>Benincaseae</taxon>
        <taxon>Cucumis</taxon>
    </lineage>
</organism>
<keyword evidence="1" id="KW-0678">Repressor</keyword>
<keyword evidence="3" id="KW-0804">Transcription</keyword>
<sequence>MAQEYQTCDSGGDGSLGFSIIGCSGKFSNRKSKQRRAPQRGLGVAQLEKIRLEEQQKRNANAVFSPPSALSPPKTFSKLSVLAPNLHPTKQSSSSVPLTSLSPTSFSPSNFVFKSPLPSHNIDDTNIRTPLVQLESGGFENEWSDLPILGQGEVPKPCNPSEFIPRQDNLVFNSNLGFRSNFVLTHESNIDWSSPGLVQKEQQHRLSSSAGVDGSSSLSLLNFLTEPPSNQNYRGNHTAVWPDQMFGTKRPYAFFVDSPAGPSFNCRPPMAAPMRSDESASCSNIGLYSFPFLEEGSSCSSSSSEPNSRKKMKGNVSRGDLPTLATPTTTWMCQNSKIKHLSGHAMDSGNEFMDLVSLPLLRGIMEFPTCPHPAPSWLYRFQPYYRFLPPAMAQNGQTSPKTSSILNVEDKSVDLNLKL</sequence>
<gene>
    <name evidence="6" type="primary">LOC103492918</name>
</gene>
<proteinExistence type="predicted"/>
<name>A0ABM3KYU9_CUCME</name>
<evidence type="ECO:0000256" key="3">
    <source>
        <dbReference type="ARBA" id="ARBA00023163"/>
    </source>
</evidence>
<keyword evidence="2" id="KW-0805">Transcription regulation</keyword>
<protein>
    <submittedName>
        <fullName evidence="6">Uncharacterized protein LOC103492918</fullName>
    </submittedName>
</protein>
<dbReference type="PANTHER" id="PTHR33388:SF1">
    <property type="entry name" value="PROTEIN SPEAR2"/>
    <property type="match status" value="1"/>
</dbReference>
<evidence type="ECO:0000256" key="1">
    <source>
        <dbReference type="ARBA" id="ARBA00022491"/>
    </source>
</evidence>
<evidence type="ECO:0000313" key="5">
    <source>
        <dbReference type="Proteomes" id="UP001652600"/>
    </source>
</evidence>
<dbReference type="PANTHER" id="PTHR33388">
    <property type="entry name" value="OS01G0212500 PROTEIN"/>
    <property type="match status" value="1"/>
</dbReference>
<keyword evidence="5" id="KW-1185">Reference proteome</keyword>
<evidence type="ECO:0000313" key="6">
    <source>
        <dbReference type="RefSeq" id="XP_050942951.1"/>
    </source>
</evidence>
<dbReference type="InterPro" id="IPR040356">
    <property type="entry name" value="SPEAR"/>
</dbReference>
<dbReference type="Proteomes" id="UP001652600">
    <property type="component" value="Chromosome 7"/>
</dbReference>
<dbReference type="RefSeq" id="XP_050942951.1">
    <property type="nucleotide sequence ID" value="XM_051086994.1"/>
</dbReference>
<accession>A0ABM3KYU9</accession>